<accession>A0AAV5UXD8</accession>
<comment type="caution">
    <text evidence="1">Lacks conserved residue(s) required for the propagation of feature annotation.</text>
</comment>
<feature type="disulfide bond" evidence="1">
    <location>
        <begin position="86"/>
        <end position="95"/>
    </location>
</feature>
<feature type="non-terminal residue" evidence="4">
    <location>
        <position position="1"/>
    </location>
</feature>
<dbReference type="AlphaFoldDB" id="A0AAV5UXD8"/>
<dbReference type="Pfam" id="PF08768">
    <property type="entry name" value="THAP4_heme-bd"/>
    <property type="match status" value="1"/>
</dbReference>
<dbReference type="PROSITE" id="PS51670">
    <property type="entry name" value="SHKT"/>
    <property type="match status" value="1"/>
</dbReference>
<dbReference type="Gene3D" id="2.10.25.10">
    <property type="entry name" value="Laminin"/>
    <property type="match status" value="1"/>
</dbReference>
<evidence type="ECO:0000313" key="4">
    <source>
        <dbReference type="EMBL" id="GMT11403.1"/>
    </source>
</evidence>
<dbReference type="PANTHER" id="PTHR15854">
    <property type="entry name" value="THAP4 PROTEIN"/>
    <property type="match status" value="1"/>
</dbReference>
<feature type="domain" description="ShKT" evidence="3">
    <location>
        <begin position="99"/>
        <end position="136"/>
    </location>
</feature>
<evidence type="ECO:0008006" key="6">
    <source>
        <dbReference type="Google" id="ProtNLM"/>
    </source>
</evidence>
<dbReference type="SUPFAM" id="SSF50814">
    <property type="entry name" value="Lipocalins"/>
    <property type="match status" value="1"/>
</dbReference>
<evidence type="ECO:0000259" key="3">
    <source>
        <dbReference type="PROSITE" id="PS51670"/>
    </source>
</evidence>
<proteinExistence type="predicted"/>
<reference evidence="4" key="1">
    <citation type="submission" date="2023-10" db="EMBL/GenBank/DDBJ databases">
        <title>Genome assembly of Pristionchus species.</title>
        <authorList>
            <person name="Yoshida K."/>
            <person name="Sommer R.J."/>
        </authorList>
    </citation>
    <scope>NUCLEOTIDE SEQUENCE</scope>
    <source>
        <strain evidence="4">RS5133</strain>
    </source>
</reference>
<protein>
    <recommendedName>
        <fullName evidence="6">ShK domain-containing protein</fullName>
    </recommendedName>
</protein>
<evidence type="ECO:0000313" key="5">
    <source>
        <dbReference type="Proteomes" id="UP001432322"/>
    </source>
</evidence>
<dbReference type="Proteomes" id="UP001432322">
    <property type="component" value="Unassembled WGS sequence"/>
</dbReference>
<keyword evidence="5" id="KW-1185">Reference proteome</keyword>
<comment type="caution">
    <text evidence="4">The sequence shown here is derived from an EMBL/GenBank/DDBJ whole genome shotgun (WGS) entry which is preliminary data.</text>
</comment>
<dbReference type="InterPro" id="IPR003582">
    <property type="entry name" value="ShKT_dom"/>
</dbReference>
<dbReference type="InterPro" id="IPR000742">
    <property type="entry name" value="EGF"/>
</dbReference>
<dbReference type="EMBL" id="BTSY01000001">
    <property type="protein sequence ID" value="GMT11403.1"/>
    <property type="molecule type" value="Genomic_DNA"/>
</dbReference>
<keyword evidence="1" id="KW-1015">Disulfide bond</keyword>
<evidence type="ECO:0000256" key="1">
    <source>
        <dbReference type="PROSITE-ProRule" id="PRU00076"/>
    </source>
</evidence>
<dbReference type="PROSITE" id="PS00022">
    <property type="entry name" value="EGF_1"/>
    <property type="match status" value="1"/>
</dbReference>
<dbReference type="InterPro" id="IPR014878">
    <property type="entry name" value="THAP4-like_heme-bd"/>
</dbReference>
<keyword evidence="1" id="KW-0245">EGF-like domain</keyword>
<organism evidence="4 5">
    <name type="scientific">Pristionchus fissidentatus</name>
    <dbReference type="NCBI Taxonomy" id="1538716"/>
    <lineage>
        <taxon>Eukaryota</taxon>
        <taxon>Metazoa</taxon>
        <taxon>Ecdysozoa</taxon>
        <taxon>Nematoda</taxon>
        <taxon>Chromadorea</taxon>
        <taxon>Rhabditida</taxon>
        <taxon>Rhabditina</taxon>
        <taxon>Diplogasteromorpha</taxon>
        <taxon>Diplogasteroidea</taxon>
        <taxon>Neodiplogasteridae</taxon>
        <taxon>Pristionchus</taxon>
    </lineage>
</organism>
<dbReference type="PROSITE" id="PS50026">
    <property type="entry name" value="EGF_3"/>
    <property type="match status" value="1"/>
</dbReference>
<dbReference type="PANTHER" id="PTHR15854:SF17">
    <property type="entry name" value="SHKT DOMAIN-CONTAINING PROTEIN"/>
    <property type="match status" value="1"/>
</dbReference>
<dbReference type="Pfam" id="PF01549">
    <property type="entry name" value="ShK"/>
    <property type="match status" value="1"/>
</dbReference>
<name>A0AAV5UXD8_9BILA</name>
<dbReference type="Gene3D" id="2.40.128.20">
    <property type="match status" value="1"/>
</dbReference>
<feature type="domain" description="EGF-like" evidence="2">
    <location>
        <begin position="58"/>
        <end position="96"/>
    </location>
</feature>
<dbReference type="InterPro" id="IPR012674">
    <property type="entry name" value="Calycin"/>
</dbReference>
<evidence type="ECO:0000259" key="2">
    <source>
        <dbReference type="PROSITE" id="PS50026"/>
    </source>
</evidence>
<dbReference type="InterPro" id="IPR045165">
    <property type="entry name" value="Nitrobindin"/>
</dbReference>
<sequence length="346" mass="38956">SVTATNASKVSSLFISRLSRTLLSCHYYSQMPRTGLLVLSVAVLVQITQQQGVPSKAVIDYCDAREKNSCGTGECIVRRTGNRCRCPKGWMGVRCSRPCQDMFRNCPIWKDQDRCSWTRPITPFFGDNCALSCGQCEHINLQLVNPLPPMLENIAWMVGRWESKTLSGERFPEPMRGGYREILDVAPAEMPAFDRPPVNITVTAISLDGSEIYKELGFMTSKPFNEDTGFVEFDKPANGDDKVGIEMVSTTGLMTIEEGVVKGKSMKLETVYKKSIRGAWHEYKESKRLLRLIGPDLLEERVIFTDAQGQTKKWLKRYTRVHDYLQDFIPVPAPGSQPRPIGFGKL</sequence>
<gene>
    <name evidence="4" type="ORF">PFISCL1PPCAC_2700</name>
</gene>